<keyword evidence="2" id="KW-1185">Reference proteome</keyword>
<proteinExistence type="predicted"/>
<dbReference type="KEGG" id="abas:ACPOL_3987"/>
<name>A0A2Z5G437_9BACT</name>
<gene>
    <name evidence="1" type="ORF">ACPOL_3987</name>
</gene>
<dbReference type="Proteomes" id="UP000253606">
    <property type="component" value="Chromosome"/>
</dbReference>
<evidence type="ECO:0000313" key="1">
    <source>
        <dbReference type="EMBL" id="AXC13266.1"/>
    </source>
</evidence>
<reference evidence="1 2" key="1">
    <citation type="journal article" date="2018" name="Front. Microbiol.">
        <title>Hydrolytic Capabilities as a Key to Environmental Success: Chitinolytic and Cellulolytic Acidobacteria From Acidic Sub-arctic Soils and Boreal Peatlands.</title>
        <authorList>
            <person name="Belova S.E."/>
            <person name="Ravin N.V."/>
            <person name="Pankratov T.A."/>
            <person name="Rakitin A.L."/>
            <person name="Ivanova A.A."/>
            <person name="Beletsky A.V."/>
            <person name="Mardanov A.V."/>
            <person name="Sinninghe Damste J.S."/>
            <person name="Dedysh S.N."/>
        </authorList>
    </citation>
    <scope>NUCLEOTIDE SEQUENCE [LARGE SCALE GENOMIC DNA]</scope>
    <source>
        <strain evidence="1 2">SBC82</strain>
    </source>
</reference>
<evidence type="ECO:0000313" key="2">
    <source>
        <dbReference type="Proteomes" id="UP000253606"/>
    </source>
</evidence>
<dbReference type="EMBL" id="CP030840">
    <property type="protein sequence ID" value="AXC13266.1"/>
    <property type="molecule type" value="Genomic_DNA"/>
</dbReference>
<organism evidence="1 2">
    <name type="scientific">Acidisarcina polymorpha</name>
    <dbReference type="NCBI Taxonomy" id="2211140"/>
    <lineage>
        <taxon>Bacteria</taxon>
        <taxon>Pseudomonadati</taxon>
        <taxon>Acidobacteriota</taxon>
        <taxon>Terriglobia</taxon>
        <taxon>Terriglobales</taxon>
        <taxon>Acidobacteriaceae</taxon>
        <taxon>Acidisarcina</taxon>
    </lineage>
</organism>
<accession>A0A2Z5G437</accession>
<protein>
    <submittedName>
        <fullName evidence="1">Uncharacterized protein</fullName>
    </submittedName>
</protein>
<sequence>MFDTFACLYLGDASNPAKQVLYRAVRPASESATFSAQSS</sequence>
<dbReference type="AlphaFoldDB" id="A0A2Z5G437"/>